<dbReference type="Pfam" id="PF02992">
    <property type="entry name" value="Transposase_21"/>
    <property type="match status" value="1"/>
</dbReference>
<evidence type="ECO:0000313" key="4">
    <source>
        <dbReference type="EMBL" id="KAA0040896.1"/>
    </source>
</evidence>
<dbReference type="EMBL" id="SSTE01017007">
    <property type="protein sequence ID" value="KAA0040896.1"/>
    <property type="molecule type" value="Genomic_DNA"/>
</dbReference>
<dbReference type="Gene3D" id="3.40.395.10">
    <property type="entry name" value="Adenoviral Proteinase, Chain A"/>
    <property type="match status" value="1"/>
</dbReference>
<organism evidence="4 5">
    <name type="scientific">Cucumis melo var. makuwa</name>
    <name type="common">Oriental melon</name>
    <dbReference type="NCBI Taxonomy" id="1194695"/>
    <lineage>
        <taxon>Eukaryota</taxon>
        <taxon>Viridiplantae</taxon>
        <taxon>Streptophyta</taxon>
        <taxon>Embryophyta</taxon>
        <taxon>Tracheophyta</taxon>
        <taxon>Spermatophyta</taxon>
        <taxon>Magnoliopsida</taxon>
        <taxon>eudicotyledons</taxon>
        <taxon>Gunneridae</taxon>
        <taxon>Pentapetalae</taxon>
        <taxon>rosids</taxon>
        <taxon>fabids</taxon>
        <taxon>Cucurbitales</taxon>
        <taxon>Cucurbitaceae</taxon>
        <taxon>Benincaseae</taxon>
        <taxon>Cucumis</taxon>
    </lineage>
</organism>
<dbReference type="InterPro" id="IPR025312">
    <property type="entry name" value="DUF4216"/>
</dbReference>
<dbReference type="SUPFAM" id="SSF54001">
    <property type="entry name" value="Cysteine proteinases"/>
    <property type="match status" value="1"/>
</dbReference>
<feature type="domain" description="DUF4216" evidence="1">
    <location>
        <begin position="394"/>
        <end position="448"/>
    </location>
</feature>
<dbReference type="PANTHER" id="PTHR48258:SF9">
    <property type="entry name" value="OS01G0348150 PROTEIN"/>
    <property type="match status" value="1"/>
</dbReference>
<dbReference type="Pfam" id="PF13952">
    <property type="entry name" value="DUF4216"/>
    <property type="match status" value="1"/>
</dbReference>
<dbReference type="Pfam" id="PF26133">
    <property type="entry name" value="DUF8039"/>
    <property type="match status" value="1"/>
</dbReference>
<name>A0A5A7TFT2_CUCMM</name>
<dbReference type="AlphaFoldDB" id="A0A5A7TFT2"/>
<dbReference type="InterPro" id="IPR025452">
    <property type="entry name" value="DUF4218"/>
</dbReference>
<dbReference type="InterPro" id="IPR004242">
    <property type="entry name" value="Transposase_21"/>
</dbReference>
<feature type="domain" description="DUF8039" evidence="3">
    <location>
        <begin position="706"/>
        <end position="792"/>
    </location>
</feature>
<evidence type="ECO:0000259" key="2">
    <source>
        <dbReference type="Pfam" id="PF13960"/>
    </source>
</evidence>
<comment type="caution">
    <text evidence="4">The sequence shown here is derived from an EMBL/GenBank/DDBJ whole genome shotgun (WGS) entry which is preliminary data.</text>
</comment>
<evidence type="ECO:0000313" key="5">
    <source>
        <dbReference type="Proteomes" id="UP000321393"/>
    </source>
</evidence>
<dbReference type="OrthoDB" id="1729146at2759"/>
<dbReference type="Proteomes" id="UP000321393">
    <property type="component" value="Unassembled WGS sequence"/>
</dbReference>
<dbReference type="PANTHER" id="PTHR48258">
    <property type="entry name" value="DUF4218 DOMAIN-CONTAINING PROTEIN-RELATED"/>
    <property type="match status" value="1"/>
</dbReference>
<gene>
    <name evidence="4" type="ORF">E6C27_scaffold125G00050</name>
</gene>
<sequence>MLKSILPENNELPTSTYDAKKVLVTLGMTYEKIHACPNDCCLYRKEFADISNCPHCNESRWKKRKNSSEVQKGVPAKVAWYFPPIPGFQRMFNNQIHSKNLTWHANKRLVDGNLRHPADSPSWKLVDHLWPDFGSEERNLRLALSTDGINPHSTLLDIPGKTKDGLQSRRDLEKLGIRSELVPKMYPFERYMKVLKGYVRNRNRPEGSIAEGYIVEEAIEFCTGFCQDNMSIGLGKAKERDQNDDIGRPSSAASHIRPEKVQLMQAHLYVLENTNDVQPYIEYVDFKYLFYLFIYYVVPIRIYLTIVATELESPNNTISDTLRWISHGPSSSVITYTSYVMNGIRYNTEHRDGVRNVQNSGVCLVANTMQISSAKDKHPIVTNMSFYGVIQEIWELNYINFKIIMFKCNWVDSVSGARTDELGFTLVNLKRIGHKTDSFILASQAKQVLMDCCSDDHLSVGVDEDVAHVDCFLETSSQRSMCGPTTMIHLTQISSDANRLVVDYNERGEWIGENVTQMKRSNMQKERRKNYKYNHRTSRKGYANLEEELVRKLPPSADRATLWKHARVGKDGEFMNKEVEEIVGKIDKLQKDVDKTYSVSDDILTQALRTPEHRGRVRGVGGLITPLFYFYKHIPSEPRETHITVDVDANWKKEKSQILSEYSQMAKQTLKSLKRNRETSLDAHSGCNQNISEKQFISMSNHHTEKIDLGRPCSLAVGKVDNIVSTGTVFERISTNEIVYGVRLGEGDVRVLIELACDSHSLLPIPVVGSIYFVHDAIGSHVPWPKYLIVIEKQKNFAQQPDSTECGYYVMKFMQDIVRQKSITITDVLTRQAPYTQSELDLVRVEYCDFLGRYI</sequence>
<reference evidence="4 5" key="1">
    <citation type="submission" date="2019-08" db="EMBL/GenBank/DDBJ databases">
        <title>Draft genome sequences of two oriental melons (Cucumis melo L. var makuwa).</title>
        <authorList>
            <person name="Kwon S.-Y."/>
        </authorList>
    </citation>
    <scope>NUCLEOTIDE SEQUENCE [LARGE SCALE GENOMIC DNA]</scope>
    <source>
        <strain evidence="5">cv. SW 3</strain>
        <tissue evidence="4">Leaf</tissue>
    </source>
</reference>
<accession>A0A5A7TFT2</accession>
<proteinExistence type="predicted"/>
<evidence type="ECO:0000259" key="3">
    <source>
        <dbReference type="Pfam" id="PF26133"/>
    </source>
</evidence>
<feature type="domain" description="DUF4218" evidence="2">
    <location>
        <begin position="184"/>
        <end position="227"/>
    </location>
</feature>
<evidence type="ECO:0000259" key="1">
    <source>
        <dbReference type="Pfam" id="PF13952"/>
    </source>
</evidence>
<protein>
    <submittedName>
        <fullName evidence="4">Transposase</fullName>
    </submittedName>
</protein>
<dbReference type="Pfam" id="PF13960">
    <property type="entry name" value="DUF4218"/>
    <property type="match status" value="1"/>
</dbReference>
<dbReference type="InterPro" id="IPR038765">
    <property type="entry name" value="Papain-like_cys_pep_sf"/>
</dbReference>
<dbReference type="InterPro" id="IPR058352">
    <property type="entry name" value="DUF8039"/>
</dbReference>
<dbReference type="InterPro" id="IPR004252">
    <property type="entry name" value="Probable_transposase_24"/>
</dbReference>
<dbReference type="Pfam" id="PF03004">
    <property type="entry name" value="Transposase_24"/>
    <property type="match status" value="1"/>
</dbReference>